<dbReference type="InterPro" id="IPR020841">
    <property type="entry name" value="PKS_Beta-ketoAc_synthase_dom"/>
</dbReference>
<evidence type="ECO:0000256" key="3">
    <source>
        <dbReference type="ARBA" id="ARBA00012356"/>
    </source>
</evidence>
<sequence length="413" mass="44228">MRRVVVTGLGLVTPVGIGVKESWENICAGKSGITEVTRFDASAHDSRIAGEVKDFHPEEFMSKKQIKRTDLFVQYALAATRMAMEMAQLKIDPNLAPRAGCIVGVGLGGLPNIEYYHKLLLEKGPNKVSPFFVPMIITNMAAGYISIEYNLQGANICTTTACASGAHAIGEGYHYIKYGLADVMVVGGAESTITSLGIAGFCAMKALSTRNQEPQKASRPFDKERDGFVIAEGAGIMILEEMHHALNRGGPIYAEMIGYGVSSDAYHITAPPKDGAGAILCMKSALKDAGIKPQEVDYINAHGTSTPLNDISETKAIKATFGEHAYKLPVSSTKSMTGHLLGGAGGIEAVFTVLSLYSGIIPPTINYEYPDPECDLDYVPNKARKANINIAMSNSFGFGGTNASLIFKKFERV</sequence>
<dbReference type="GO" id="GO:0004315">
    <property type="term" value="F:3-oxoacyl-[acyl-carrier-protein] synthase activity"/>
    <property type="evidence" value="ECO:0007669"/>
    <property type="project" value="UniProtKB-UniRule"/>
</dbReference>
<comment type="pathway">
    <text evidence="1 11">Lipid metabolism; fatty acid biosynthesis.</text>
</comment>
<dbReference type="Proteomes" id="UP000070560">
    <property type="component" value="Chromosome"/>
</dbReference>
<keyword evidence="10 11" id="KW-0012">Acyltransferase</keyword>
<evidence type="ECO:0000256" key="6">
    <source>
        <dbReference type="ARBA" id="ARBA00022679"/>
    </source>
</evidence>
<evidence type="ECO:0000313" key="16">
    <source>
        <dbReference type="Proteomes" id="UP000070560"/>
    </source>
</evidence>
<dbReference type="OrthoDB" id="9816204at2"/>
<comment type="function">
    <text evidence="11">Involved in the type II fatty acid elongation cycle. Catalyzes the elongation of a wide range of acyl-ACP by the addition of two carbons from malonyl-ACP to an acyl acceptor. Can efficiently catalyze the conversion of palmitoleoyl-ACP (cis-hexadec-9-enoyl-ACP) to cis-vaccenoyl-ACP (cis-octadec-11-enoyl-ACP), an essential step in the thermal regulation of fatty acid composition.</text>
</comment>
<organism evidence="15 16">
    <name type="scientific">Desulfofervidus auxilii</name>
    <dbReference type="NCBI Taxonomy" id="1621989"/>
    <lineage>
        <taxon>Bacteria</taxon>
        <taxon>Pseudomonadati</taxon>
        <taxon>Thermodesulfobacteriota</taxon>
        <taxon>Candidatus Desulfofervidia</taxon>
        <taxon>Candidatus Desulfofervidales</taxon>
        <taxon>Candidatus Desulfofervidaceae</taxon>
        <taxon>Candidatus Desulfofervidus</taxon>
    </lineage>
</organism>
<dbReference type="AlphaFoldDB" id="A0A7U4QLX9"/>
<proteinExistence type="inferred from homology"/>
<evidence type="ECO:0000256" key="4">
    <source>
        <dbReference type="ARBA" id="ARBA00014657"/>
    </source>
</evidence>
<keyword evidence="16" id="KW-1185">Reference proteome</keyword>
<comment type="catalytic activity">
    <reaction evidence="11">
        <text>a fatty acyl-[ACP] + malonyl-[ACP] + H(+) = a 3-oxoacyl-[ACP] + holo-[ACP] + CO2</text>
        <dbReference type="Rhea" id="RHEA:22836"/>
        <dbReference type="Rhea" id="RHEA-COMP:9623"/>
        <dbReference type="Rhea" id="RHEA-COMP:9685"/>
        <dbReference type="Rhea" id="RHEA-COMP:9916"/>
        <dbReference type="Rhea" id="RHEA-COMP:14125"/>
        <dbReference type="ChEBI" id="CHEBI:15378"/>
        <dbReference type="ChEBI" id="CHEBI:16526"/>
        <dbReference type="ChEBI" id="CHEBI:64479"/>
        <dbReference type="ChEBI" id="CHEBI:78449"/>
        <dbReference type="ChEBI" id="CHEBI:78776"/>
        <dbReference type="ChEBI" id="CHEBI:138651"/>
    </reaction>
</comment>
<dbReference type="InterPro" id="IPR000794">
    <property type="entry name" value="Beta-ketoacyl_synthase"/>
</dbReference>
<dbReference type="InterPro" id="IPR014030">
    <property type="entry name" value="Ketoacyl_synth_N"/>
</dbReference>
<evidence type="ECO:0000256" key="12">
    <source>
        <dbReference type="PIRSR" id="PIRSR000447-1"/>
    </source>
</evidence>
<dbReference type="PANTHER" id="PTHR11712:SF336">
    <property type="entry name" value="3-OXOACYL-[ACYL-CARRIER-PROTEIN] SYNTHASE, MITOCHONDRIAL"/>
    <property type="match status" value="1"/>
</dbReference>
<dbReference type="GO" id="GO:0005829">
    <property type="term" value="C:cytosol"/>
    <property type="evidence" value="ECO:0007669"/>
    <property type="project" value="TreeGrafter"/>
</dbReference>
<dbReference type="NCBIfam" id="NF004970">
    <property type="entry name" value="PRK06333.1"/>
    <property type="match status" value="1"/>
</dbReference>
<dbReference type="SMART" id="SM00825">
    <property type="entry name" value="PKS_KS"/>
    <property type="match status" value="1"/>
</dbReference>
<dbReference type="InterPro" id="IPR016039">
    <property type="entry name" value="Thiolase-like"/>
</dbReference>
<dbReference type="EMBL" id="CP013015">
    <property type="protein sequence ID" value="AMM41777.1"/>
    <property type="molecule type" value="Genomic_DNA"/>
</dbReference>
<evidence type="ECO:0000256" key="7">
    <source>
        <dbReference type="ARBA" id="ARBA00022832"/>
    </source>
</evidence>
<feature type="active site" description="For beta-ketoacyl synthase activity" evidence="12">
    <location>
        <position position="162"/>
    </location>
</feature>
<dbReference type="Pfam" id="PF02801">
    <property type="entry name" value="Ketoacyl-synt_C"/>
    <property type="match status" value="1"/>
</dbReference>
<keyword evidence="6 11" id="KW-0808">Transferase</keyword>
<keyword evidence="8" id="KW-0443">Lipid metabolism</keyword>
<comment type="catalytic activity">
    <reaction evidence="11">
        <text>(9Z)-hexadecenoyl-[ACP] + malonyl-[ACP] + H(+) = 3-oxo-(11Z)-octadecenoyl-[ACP] + holo-[ACP] + CO2</text>
        <dbReference type="Rhea" id="RHEA:55040"/>
        <dbReference type="Rhea" id="RHEA-COMP:9623"/>
        <dbReference type="Rhea" id="RHEA-COMP:9685"/>
        <dbReference type="Rhea" id="RHEA-COMP:10800"/>
        <dbReference type="Rhea" id="RHEA-COMP:14074"/>
        <dbReference type="ChEBI" id="CHEBI:15378"/>
        <dbReference type="ChEBI" id="CHEBI:16526"/>
        <dbReference type="ChEBI" id="CHEBI:64479"/>
        <dbReference type="ChEBI" id="CHEBI:78449"/>
        <dbReference type="ChEBI" id="CHEBI:83989"/>
        <dbReference type="ChEBI" id="CHEBI:138538"/>
        <dbReference type="EC" id="2.3.1.179"/>
    </reaction>
</comment>
<dbReference type="PROSITE" id="PS52004">
    <property type="entry name" value="KS3_2"/>
    <property type="match status" value="1"/>
</dbReference>
<dbReference type="InterPro" id="IPR017568">
    <property type="entry name" value="3-oxoacyl-ACP_synth-2"/>
</dbReference>
<evidence type="ECO:0000256" key="13">
    <source>
        <dbReference type="RuleBase" id="RU003694"/>
    </source>
</evidence>
<dbReference type="SUPFAM" id="SSF53901">
    <property type="entry name" value="Thiolase-like"/>
    <property type="match status" value="2"/>
</dbReference>
<evidence type="ECO:0000256" key="2">
    <source>
        <dbReference type="ARBA" id="ARBA00008467"/>
    </source>
</evidence>
<keyword evidence="9 11" id="KW-0275">Fatty acid biosynthesis</keyword>
<protein>
    <recommendedName>
        <fullName evidence="4 11">3-oxoacyl-[acyl-carrier-protein] synthase 2</fullName>
        <ecNumber evidence="3 11">2.3.1.179</ecNumber>
    </recommendedName>
</protein>
<keyword evidence="7" id="KW-0276">Fatty acid metabolism</keyword>
<comment type="similarity">
    <text evidence="2 11 13">Belongs to the thiolase-like superfamily. Beta-ketoacyl-ACP synthases family.</text>
</comment>
<evidence type="ECO:0000256" key="5">
    <source>
        <dbReference type="ARBA" id="ARBA00022516"/>
    </source>
</evidence>
<dbReference type="KEGG" id="daw:HS1_001985"/>
<evidence type="ECO:0000256" key="8">
    <source>
        <dbReference type="ARBA" id="ARBA00023098"/>
    </source>
</evidence>
<dbReference type="FunFam" id="3.40.47.10:FF:000009">
    <property type="entry name" value="3-oxoacyl-[acyl-carrier-protein] synthase 2"/>
    <property type="match status" value="1"/>
</dbReference>
<keyword evidence="5 11" id="KW-0444">Lipid biosynthesis</keyword>
<dbReference type="Gene3D" id="3.40.47.10">
    <property type="match status" value="1"/>
</dbReference>
<dbReference type="CDD" id="cd00834">
    <property type="entry name" value="KAS_I_II"/>
    <property type="match status" value="1"/>
</dbReference>
<dbReference type="PANTHER" id="PTHR11712">
    <property type="entry name" value="POLYKETIDE SYNTHASE-RELATED"/>
    <property type="match status" value="1"/>
</dbReference>
<evidence type="ECO:0000256" key="1">
    <source>
        <dbReference type="ARBA" id="ARBA00005194"/>
    </source>
</evidence>
<reference evidence="15 16" key="1">
    <citation type="submission" date="2015-10" db="EMBL/GenBank/DDBJ databases">
        <title>Candidatus Desulfofervidus auxilii, a hydrogenotrophic sulfate-reducing bacterium involved in the thermophilic anaerobic oxidation of methane.</title>
        <authorList>
            <person name="Krukenberg V."/>
            <person name="Richter M."/>
            <person name="Wegener G."/>
        </authorList>
    </citation>
    <scope>NUCLEOTIDE SEQUENCE [LARGE SCALE GENOMIC DNA]</scope>
    <source>
        <strain evidence="15 16">HS1</strain>
    </source>
</reference>
<evidence type="ECO:0000256" key="9">
    <source>
        <dbReference type="ARBA" id="ARBA00023160"/>
    </source>
</evidence>
<gene>
    <name evidence="15" type="ORF">HS1_001985</name>
</gene>
<accession>A0A7U4QLX9</accession>
<dbReference type="InterPro" id="IPR014031">
    <property type="entry name" value="Ketoacyl_synth_C"/>
</dbReference>
<dbReference type="NCBIfam" id="TIGR03150">
    <property type="entry name" value="fabF"/>
    <property type="match status" value="1"/>
</dbReference>
<evidence type="ECO:0000259" key="14">
    <source>
        <dbReference type="PROSITE" id="PS52004"/>
    </source>
</evidence>
<dbReference type="RefSeq" id="WP_066064784.1">
    <property type="nucleotide sequence ID" value="NZ_CP013015.1"/>
</dbReference>
<evidence type="ECO:0000256" key="11">
    <source>
        <dbReference type="PIRNR" id="PIRNR000447"/>
    </source>
</evidence>
<dbReference type="EC" id="2.3.1.179" evidence="3 11"/>
<dbReference type="GO" id="GO:0006633">
    <property type="term" value="P:fatty acid biosynthetic process"/>
    <property type="evidence" value="ECO:0007669"/>
    <property type="project" value="UniProtKB-UniRule"/>
</dbReference>
<dbReference type="NCBIfam" id="NF005589">
    <property type="entry name" value="PRK07314.1"/>
    <property type="match status" value="1"/>
</dbReference>
<evidence type="ECO:0000256" key="10">
    <source>
        <dbReference type="ARBA" id="ARBA00023315"/>
    </source>
</evidence>
<feature type="domain" description="Ketosynthase family 3 (KS3)" evidence="14">
    <location>
        <begin position="1"/>
        <end position="409"/>
    </location>
</feature>
<dbReference type="PIRSF" id="PIRSF000447">
    <property type="entry name" value="KAS_II"/>
    <property type="match status" value="1"/>
</dbReference>
<name>A0A7U4QLX9_DESA2</name>
<dbReference type="Pfam" id="PF00109">
    <property type="entry name" value="ketoacyl-synt"/>
    <property type="match status" value="1"/>
</dbReference>
<dbReference type="UniPathway" id="UPA00094"/>
<evidence type="ECO:0000313" key="15">
    <source>
        <dbReference type="EMBL" id="AMM41777.1"/>
    </source>
</evidence>